<evidence type="ECO:0008006" key="3">
    <source>
        <dbReference type="Google" id="ProtNLM"/>
    </source>
</evidence>
<dbReference type="STRING" id="33528.ENSGAFP00000030999"/>
<evidence type="ECO:0000313" key="1">
    <source>
        <dbReference type="EMBL" id="PWA30060.1"/>
    </source>
</evidence>
<dbReference type="Proteomes" id="UP000250572">
    <property type="component" value="Unassembled WGS sequence"/>
</dbReference>
<sequence>MASKWGMGCKQGNPDKRTVITQLHTLASKVVSLEHLQSVVLSVLGRVLSMFQNVLLALEVRMVETDEGTAFHTNRVDPVHKTSVLKVVAVAAEFQLPAGRALDCHRCVPSRAGGTCQTSVETCTLNKNACITAKFLRHPFGHFRRCIAYSDCKMLEANAYIDVKCCTKDISSCGKPPRPSEGATERATSTYGTTRVIVLKQLTNGYERLLIKKSGVEQKRCTTKAFFSRITRRMEETCCSLIALSPCAILPSSASSQRIQIALLLFRMRYINPRSDASHPQDRQASTERGTD</sequence>
<comment type="caution">
    <text evidence="1">The sequence shown here is derived from an EMBL/GenBank/DDBJ whole genome shotgun (WGS) entry which is preliminary data.</text>
</comment>
<proteinExistence type="predicted"/>
<name>A0A315W455_GAMAF</name>
<dbReference type="EMBL" id="NHOQ01000466">
    <property type="protein sequence ID" value="PWA30060.1"/>
    <property type="molecule type" value="Genomic_DNA"/>
</dbReference>
<keyword evidence="2" id="KW-1185">Reference proteome</keyword>
<dbReference type="InterPro" id="IPR045860">
    <property type="entry name" value="Snake_toxin-like_sf"/>
</dbReference>
<accession>A0A315W455</accession>
<organism evidence="1 2">
    <name type="scientific">Gambusia affinis</name>
    <name type="common">Western mosquitofish</name>
    <name type="synonym">Heterandria affinis</name>
    <dbReference type="NCBI Taxonomy" id="33528"/>
    <lineage>
        <taxon>Eukaryota</taxon>
        <taxon>Metazoa</taxon>
        <taxon>Chordata</taxon>
        <taxon>Craniata</taxon>
        <taxon>Vertebrata</taxon>
        <taxon>Euteleostomi</taxon>
        <taxon>Actinopterygii</taxon>
        <taxon>Neopterygii</taxon>
        <taxon>Teleostei</taxon>
        <taxon>Neoteleostei</taxon>
        <taxon>Acanthomorphata</taxon>
        <taxon>Ovalentaria</taxon>
        <taxon>Atherinomorphae</taxon>
        <taxon>Cyprinodontiformes</taxon>
        <taxon>Poeciliidae</taxon>
        <taxon>Poeciliinae</taxon>
        <taxon>Gambusia</taxon>
    </lineage>
</organism>
<gene>
    <name evidence="1" type="ORF">CCH79_00009649</name>
</gene>
<dbReference type="CDD" id="cd23611">
    <property type="entry name" value="TFP_LU_ECD_THFP5"/>
    <property type="match status" value="1"/>
</dbReference>
<dbReference type="AlphaFoldDB" id="A0A315W455"/>
<dbReference type="SUPFAM" id="SSF57302">
    <property type="entry name" value="Snake toxin-like"/>
    <property type="match status" value="1"/>
</dbReference>
<reference evidence="1 2" key="1">
    <citation type="journal article" date="2018" name="G3 (Bethesda)">
        <title>A High-Quality Reference Genome for the Invasive Mosquitofish Gambusia affinis Using a Chicago Library.</title>
        <authorList>
            <person name="Hoffberg S.L."/>
            <person name="Troendle N.J."/>
            <person name="Glenn T.C."/>
            <person name="Mahmud O."/>
            <person name="Louha S."/>
            <person name="Chalopin D."/>
            <person name="Bennetzen J.L."/>
            <person name="Mauricio R."/>
        </authorList>
    </citation>
    <scope>NUCLEOTIDE SEQUENCE [LARGE SCALE GENOMIC DNA]</scope>
    <source>
        <strain evidence="1">NE01/NJP1002.9</strain>
        <tissue evidence="1">Muscle</tissue>
    </source>
</reference>
<evidence type="ECO:0000313" key="2">
    <source>
        <dbReference type="Proteomes" id="UP000250572"/>
    </source>
</evidence>
<protein>
    <recommendedName>
        <fullName evidence="3">UPAR/Ly6 domain-containing protein</fullName>
    </recommendedName>
</protein>